<proteinExistence type="predicted"/>
<feature type="domain" description="Gfo/Idh/MocA-like oxidoreductase N-terminal" evidence="1">
    <location>
        <begin position="5"/>
        <end position="120"/>
    </location>
</feature>
<dbReference type="Gene3D" id="3.30.360.10">
    <property type="entry name" value="Dihydrodipicolinate Reductase, domain 2"/>
    <property type="match status" value="1"/>
</dbReference>
<sequence length="340" mass="37921">MRTLNAAIIGCGAIHQCHVEALRQIPGVILRAVVDTDKDKGLALSTEYNCHFYQGYREMLCDVTIDVVHICTPHYLHKPMILAALAAGKQVFCEKPVGMNMAEVAEIQAAEKQATGQLGVCYQNRLNPTSLALHQLLDENALGRLLSINAFLTWSRPPHYYANSPWRGRYATEGGSLLINQAIHTLDLVQWFGGGVTRLKGMVDCARLEDTIDTEDTAMATLEFSGGAHGLFFASNNHTRDAPLQLEIHCEQGELQLRDNTLWRVSEGKRVVLASDETPYSHSKSYWGMGHLQAIRRFYEALHSGRFEGITGLHEAAKSLQLVEAIYRSSQLRHWVTLPQ</sequence>
<dbReference type="InterPro" id="IPR036291">
    <property type="entry name" value="NAD(P)-bd_dom_sf"/>
</dbReference>
<dbReference type="PANTHER" id="PTHR43249:SF1">
    <property type="entry name" value="D-GLUCOSIDE 3-DEHYDROGENASE"/>
    <property type="match status" value="1"/>
</dbReference>
<reference evidence="3 4" key="1">
    <citation type="submission" date="2019-03" db="EMBL/GenBank/DDBJ databases">
        <title>Genomic analyses of the natural microbiome of Caenorhabditis elegans.</title>
        <authorList>
            <person name="Samuel B."/>
        </authorList>
    </citation>
    <scope>NUCLEOTIDE SEQUENCE [LARGE SCALE GENOMIC DNA]</scope>
    <source>
        <strain evidence="3 4">BIGb0156</strain>
    </source>
</reference>
<dbReference type="InterPro" id="IPR052515">
    <property type="entry name" value="Gfo/Idh/MocA_Oxidoreductase"/>
</dbReference>
<gene>
    <name evidence="3" type="ORF">EC847_10743</name>
</gene>
<dbReference type="AlphaFoldDB" id="A0A4R6EIR7"/>
<evidence type="ECO:0000259" key="1">
    <source>
        <dbReference type="Pfam" id="PF01408"/>
    </source>
</evidence>
<organism evidence="3 4">
    <name type="scientific">Scandinavium goeteborgense</name>
    <dbReference type="NCBI Taxonomy" id="1851514"/>
    <lineage>
        <taxon>Bacteria</taxon>
        <taxon>Pseudomonadati</taxon>
        <taxon>Pseudomonadota</taxon>
        <taxon>Gammaproteobacteria</taxon>
        <taxon>Enterobacterales</taxon>
        <taxon>Enterobacteriaceae</taxon>
        <taxon>Scandinavium</taxon>
    </lineage>
</organism>
<accession>A0A4R6EIR7</accession>
<dbReference type="EMBL" id="SNVX01000007">
    <property type="protein sequence ID" value="TDN57563.1"/>
    <property type="molecule type" value="Genomic_DNA"/>
</dbReference>
<dbReference type="InterPro" id="IPR055170">
    <property type="entry name" value="GFO_IDH_MocA-like_dom"/>
</dbReference>
<dbReference type="Gene3D" id="3.40.50.720">
    <property type="entry name" value="NAD(P)-binding Rossmann-like Domain"/>
    <property type="match status" value="1"/>
</dbReference>
<evidence type="ECO:0000259" key="2">
    <source>
        <dbReference type="Pfam" id="PF22725"/>
    </source>
</evidence>
<evidence type="ECO:0000313" key="3">
    <source>
        <dbReference type="EMBL" id="TDN57563.1"/>
    </source>
</evidence>
<dbReference type="PANTHER" id="PTHR43249">
    <property type="entry name" value="UDP-N-ACETYL-2-AMINO-2-DEOXY-D-GLUCURONATE OXIDASE"/>
    <property type="match status" value="1"/>
</dbReference>
<evidence type="ECO:0000313" key="4">
    <source>
        <dbReference type="Proteomes" id="UP000295530"/>
    </source>
</evidence>
<protein>
    <submittedName>
        <fullName evidence="3">Putative dehydrogenase</fullName>
    </submittedName>
</protein>
<dbReference type="Pfam" id="PF01408">
    <property type="entry name" value="GFO_IDH_MocA"/>
    <property type="match status" value="1"/>
</dbReference>
<comment type="caution">
    <text evidence="3">The sequence shown here is derived from an EMBL/GenBank/DDBJ whole genome shotgun (WGS) entry which is preliminary data.</text>
</comment>
<dbReference type="OrthoDB" id="9801953at2"/>
<dbReference type="Pfam" id="PF22725">
    <property type="entry name" value="GFO_IDH_MocA_C3"/>
    <property type="match status" value="1"/>
</dbReference>
<dbReference type="Proteomes" id="UP000295530">
    <property type="component" value="Unassembled WGS sequence"/>
</dbReference>
<dbReference type="SUPFAM" id="SSF51735">
    <property type="entry name" value="NAD(P)-binding Rossmann-fold domains"/>
    <property type="match status" value="1"/>
</dbReference>
<dbReference type="SUPFAM" id="SSF55347">
    <property type="entry name" value="Glyceraldehyde-3-phosphate dehydrogenase-like, C-terminal domain"/>
    <property type="match status" value="1"/>
</dbReference>
<dbReference type="RefSeq" id="WP_133461443.1">
    <property type="nucleotide sequence ID" value="NZ_SNVX01000007.1"/>
</dbReference>
<keyword evidence="4" id="KW-1185">Reference proteome</keyword>
<name>A0A4R6EIR7_SCAGO</name>
<dbReference type="InterPro" id="IPR000683">
    <property type="entry name" value="Gfo/Idh/MocA-like_OxRdtase_N"/>
</dbReference>
<feature type="domain" description="GFO/IDH/MocA-like oxidoreductase" evidence="2">
    <location>
        <begin position="132"/>
        <end position="255"/>
    </location>
</feature>
<dbReference type="GO" id="GO:0000166">
    <property type="term" value="F:nucleotide binding"/>
    <property type="evidence" value="ECO:0007669"/>
    <property type="project" value="InterPro"/>
</dbReference>